<evidence type="ECO:0008006" key="3">
    <source>
        <dbReference type="Google" id="ProtNLM"/>
    </source>
</evidence>
<protein>
    <recommendedName>
        <fullName evidence="3">Protochlamydia outer membrane protein domain-containing protein</fullName>
    </recommendedName>
</protein>
<name>A0ABV7VWV9_9GAMM</name>
<dbReference type="RefSeq" id="WP_376868279.1">
    <property type="nucleotide sequence ID" value="NZ_JBHRYB010000016.1"/>
</dbReference>
<evidence type="ECO:0000313" key="1">
    <source>
        <dbReference type="EMBL" id="MFC3681707.1"/>
    </source>
</evidence>
<dbReference type="EMBL" id="JBHRYB010000016">
    <property type="protein sequence ID" value="MFC3681707.1"/>
    <property type="molecule type" value="Genomic_DNA"/>
</dbReference>
<evidence type="ECO:0000313" key="2">
    <source>
        <dbReference type="Proteomes" id="UP001595722"/>
    </source>
</evidence>
<gene>
    <name evidence="1" type="ORF">ACFOMG_16495</name>
</gene>
<dbReference type="Proteomes" id="UP001595722">
    <property type="component" value="Unassembled WGS sequence"/>
</dbReference>
<accession>A0ABV7VWV9</accession>
<sequence length="280" mass="32133">MWVIPAQTVNGRRSAPAVFLWLLLVVLPTAALPASAAELTLQLQTSRWLYQEFDAEHQELNRESGYLPGLQLRWRQALSRHWGVQLQAGRSRGVLTYNGQTQAGSAYRTDTQEGVSQLDATLWYQPSDSRWQLSAGLRQSVWQRHIRSRGNTLALQERYQWRMLSAGLEYRWPWSSRLSLALGASGSLLWHGQLQVELQSLGYGTPLVPLKNGHQISAQLRCGYQLTSAWQLQLGHQQQQRWFPRSRRVAASNGQNRVFLHEPENQNRQQSWFIAAAYQF</sequence>
<comment type="caution">
    <text evidence="1">The sequence shown here is derived from an EMBL/GenBank/DDBJ whole genome shotgun (WGS) entry which is preliminary data.</text>
</comment>
<dbReference type="SUPFAM" id="SSF56935">
    <property type="entry name" value="Porins"/>
    <property type="match status" value="1"/>
</dbReference>
<keyword evidence="2" id="KW-1185">Reference proteome</keyword>
<reference evidence="2" key="1">
    <citation type="journal article" date="2019" name="Int. J. Syst. Evol. Microbiol.">
        <title>The Global Catalogue of Microorganisms (GCM) 10K type strain sequencing project: providing services to taxonomists for standard genome sequencing and annotation.</title>
        <authorList>
            <consortium name="The Broad Institute Genomics Platform"/>
            <consortium name="The Broad Institute Genome Sequencing Center for Infectious Disease"/>
            <person name="Wu L."/>
            <person name="Ma J."/>
        </authorList>
    </citation>
    <scope>NUCLEOTIDE SEQUENCE [LARGE SCALE GENOMIC DNA]</scope>
    <source>
        <strain evidence="2">KCTC 42424</strain>
    </source>
</reference>
<proteinExistence type="predicted"/>
<organism evidence="1 2">
    <name type="scientific">Bacterioplanoides pacificum</name>
    <dbReference type="NCBI Taxonomy" id="1171596"/>
    <lineage>
        <taxon>Bacteria</taxon>
        <taxon>Pseudomonadati</taxon>
        <taxon>Pseudomonadota</taxon>
        <taxon>Gammaproteobacteria</taxon>
        <taxon>Oceanospirillales</taxon>
        <taxon>Oceanospirillaceae</taxon>
        <taxon>Bacterioplanoides</taxon>
    </lineage>
</organism>